<dbReference type="PANTHER" id="PTHR43617">
    <property type="entry name" value="L-AMINO ACID N-ACETYLTRANSFERASE"/>
    <property type="match status" value="1"/>
</dbReference>
<dbReference type="EMBL" id="CP046640">
    <property type="protein sequence ID" value="QTL97880.1"/>
    <property type="molecule type" value="Genomic_DNA"/>
</dbReference>
<proteinExistence type="predicted"/>
<dbReference type="PANTHER" id="PTHR43617:SF33">
    <property type="entry name" value="SPORE COAT POLYSACCHARIDE BIOSYNTHESIS PROTEIN SPSD"/>
    <property type="match status" value="1"/>
</dbReference>
<dbReference type="InterPro" id="IPR000182">
    <property type="entry name" value="GNAT_dom"/>
</dbReference>
<evidence type="ECO:0000313" key="2">
    <source>
        <dbReference type="EMBL" id="QTL97880.1"/>
    </source>
</evidence>
<dbReference type="PROSITE" id="PS51186">
    <property type="entry name" value="GNAT"/>
    <property type="match status" value="1"/>
</dbReference>
<dbReference type="SUPFAM" id="SSF55729">
    <property type="entry name" value="Acyl-CoA N-acyltransferases (Nat)"/>
    <property type="match status" value="1"/>
</dbReference>
<dbReference type="Proteomes" id="UP000665020">
    <property type="component" value="Chromosome"/>
</dbReference>
<feature type="domain" description="N-acetyltransferase" evidence="1">
    <location>
        <begin position="3"/>
        <end position="172"/>
    </location>
</feature>
<organism evidence="2 3">
    <name type="scientific">Iocasia fonsfrigidae</name>
    <dbReference type="NCBI Taxonomy" id="2682810"/>
    <lineage>
        <taxon>Bacteria</taxon>
        <taxon>Bacillati</taxon>
        <taxon>Bacillota</taxon>
        <taxon>Clostridia</taxon>
        <taxon>Halanaerobiales</taxon>
        <taxon>Halanaerobiaceae</taxon>
        <taxon>Iocasia</taxon>
    </lineage>
</organism>
<dbReference type="KEGG" id="ifn:GM661_07740"/>
<dbReference type="AlphaFoldDB" id="A0A8A7K9I4"/>
<dbReference type="CDD" id="cd04301">
    <property type="entry name" value="NAT_SF"/>
    <property type="match status" value="1"/>
</dbReference>
<dbReference type="InterPro" id="IPR050276">
    <property type="entry name" value="MshD_Acetyltransferase"/>
</dbReference>
<dbReference type="GO" id="GO:0016747">
    <property type="term" value="F:acyltransferase activity, transferring groups other than amino-acyl groups"/>
    <property type="evidence" value="ECO:0007669"/>
    <property type="project" value="InterPro"/>
</dbReference>
<dbReference type="Pfam" id="PF00583">
    <property type="entry name" value="Acetyltransf_1"/>
    <property type="match status" value="1"/>
</dbReference>
<sequence>MHMELRACNIEDLDDLRELSIRTYSETFGAMNTEANMKEYLDRVFNRDVLSEELMNGDSKFFFLYIDNKLAGYLKLNEYMAQTDINDSESIELERIYVKKEFQGSGCGSFLIEKAIDLALESRKKYIWLGVWENNAKALGFYKRNGFYQFGQHSFVMGDDEQTDYVLRKDLLFQ</sequence>
<protein>
    <submittedName>
        <fullName evidence="2">GNAT family N-acetyltransferase</fullName>
    </submittedName>
</protein>
<dbReference type="Gene3D" id="3.40.630.30">
    <property type="match status" value="1"/>
</dbReference>
<evidence type="ECO:0000259" key="1">
    <source>
        <dbReference type="PROSITE" id="PS51186"/>
    </source>
</evidence>
<gene>
    <name evidence="2" type="ORF">GM661_07740</name>
</gene>
<evidence type="ECO:0000313" key="3">
    <source>
        <dbReference type="Proteomes" id="UP000665020"/>
    </source>
</evidence>
<name>A0A8A7K9I4_9FIRM</name>
<accession>A0A8A7K9I4</accession>
<reference evidence="2" key="1">
    <citation type="submission" date="2019-12" db="EMBL/GenBank/DDBJ databases">
        <authorList>
            <person name="zhang j."/>
            <person name="sun C.M."/>
        </authorList>
    </citation>
    <scope>NUCLEOTIDE SEQUENCE</scope>
    <source>
        <strain evidence="2">NS-1</strain>
    </source>
</reference>
<dbReference type="InterPro" id="IPR016181">
    <property type="entry name" value="Acyl_CoA_acyltransferase"/>
</dbReference>
<keyword evidence="3" id="KW-1185">Reference proteome</keyword>